<dbReference type="AlphaFoldDB" id="A0A832AUY5"/>
<dbReference type="InterPro" id="IPR021246">
    <property type="entry name" value="DUF2797"/>
</dbReference>
<name>A0A832AUY5_9CREN</name>
<comment type="caution">
    <text evidence="1">The sequence shown here is derived from an EMBL/GenBank/DDBJ whole genome shotgun (WGS) entry which is preliminary data.</text>
</comment>
<protein>
    <submittedName>
        <fullName evidence="1">DUF2797 domain-containing protein</fullName>
    </submittedName>
</protein>
<sequence>MYFVNSIDVSMRIEDIRKYSYELPLALFGKDVQEVVVEVVDPYRWRLLLYDTEGNLHSITSGSFIKIYRPISLYRVCSGDIVVSFIHDPLENLMYLYRKDVFCMARVSNGFCSLHKGSNYSKYLSYVFGLSNTKPDVGLAQVPHMVYILSLGGSNVKVGIANAMKNLNRIFEQIFVYATPVAFVEDVARAREIEKTLAGSKIRDRVRVSERIEQIKNVNMYNLETHLTQFVLTFVRQIKPLLISRKIVNKDKPLPVIRFSDKYFENIAKTYIVHEETRLNSIEGYAEVIEYLLGGITISINNRRLFIPYHFIRDKALNIEIVK</sequence>
<dbReference type="Pfam" id="PF10977">
    <property type="entry name" value="DUF2797"/>
    <property type="match status" value="1"/>
</dbReference>
<gene>
    <name evidence="1" type="ORF">ENT99_00060</name>
</gene>
<accession>A0A832AUY5</accession>
<evidence type="ECO:0000313" key="1">
    <source>
        <dbReference type="EMBL" id="HFQ78082.1"/>
    </source>
</evidence>
<proteinExistence type="predicted"/>
<reference evidence="1" key="1">
    <citation type="journal article" date="2020" name="mSystems">
        <title>Genome- and Community-Level Interaction Insights into Carbon Utilization and Element Cycling Functions of Hydrothermarchaeota in Hydrothermal Sediment.</title>
        <authorList>
            <person name="Zhou Z."/>
            <person name="Liu Y."/>
            <person name="Xu W."/>
            <person name="Pan J."/>
            <person name="Luo Z.H."/>
            <person name="Li M."/>
        </authorList>
    </citation>
    <scope>NUCLEOTIDE SEQUENCE</scope>
    <source>
        <strain evidence="1">SpSt-629</strain>
    </source>
</reference>
<organism evidence="1">
    <name type="scientific">Ignisphaera aggregans</name>
    <dbReference type="NCBI Taxonomy" id="334771"/>
    <lineage>
        <taxon>Archaea</taxon>
        <taxon>Thermoproteota</taxon>
        <taxon>Thermoprotei</taxon>
        <taxon>Desulfurococcales</taxon>
        <taxon>Desulfurococcaceae</taxon>
        <taxon>Ignisphaera</taxon>
    </lineage>
</organism>
<dbReference type="EMBL" id="DTAU01000003">
    <property type="protein sequence ID" value="HFQ78082.1"/>
    <property type="molecule type" value="Genomic_DNA"/>
</dbReference>